<keyword evidence="11" id="KW-1185">Reference proteome</keyword>
<comment type="caution">
    <text evidence="10">The sequence shown here is derived from an EMBL/GenBank/DDBJ whole genome shotgun (WGS) entry which is preliminary data.</text>
</comment>
<dbReference type="EC" id="2.7.4.25" evidence="8"/>
<evidence type="ECO:0000256" key="1">
    <source>
        <dbReference type="ARBA" id="ARBA00009427"/>
    </source>
</evidence>
<keyword evidence="5 8" id="KW-0067">ATP-binding</keyword>
<evidence type="ECO:0000256" key="5">
    <source>
        <dbReference type="ARBA" id="ARBA00022840"/>
    </source>
</evidence>
<evidence type="ECO:0000256" key="3">
    <source>
        <dbReference type="ARBA" id="ARBA00022741"/>
    </source>
</evidence>
<evidence type="ECO:0000256" key="2">
    <source>
        <dbReference type="ARBA" id="ARBA00022679"/>
    </source>
</evidence>
<evidence type="ECO:0000313" key="11">
    <source>
        <dbReference type="Proteomes" id="UP000779049"/>
    </source>
</evidence>
<dbReference type="Proteomes" id="UP000779049">
    <property type="component" value="Unassembled WGS sequence"/>
</dbReference>
<dbReference type="PANTHER" id="PTHR21299">
    <property type="entry name" value="CYTIDYLATE KINASE/PANTOATE-BETA-ALANINE LIGASE"/>
    <property type="match status" value="1"/>
</dbReference>
<comment type="catalytic activity">
    <reaction evidence="7 8">
        <text>CMP + ATP = CDP + ADP</text>
        <dbReference type="Rhea" id="RHEA:11600"/>
        <dbReference type="ChEBI" id="CHEBI:30616"/>
        <dbReference type="ChEBI" id="CHEBI:58069"/>
        <dbReference type="ChEBI" id="CHEBI:60377"/>
        <dbReference type="ChEBI" id="CHEBI:456216"/>
        <dbReference type="EC" id="2.7.4.25"/>
    </reaction>
</comment>
<comment type="catalytic activity">
    <reaction evidence="6 8">
        <text>dCMP + ATP = dCDP + ADP</text>
        <dbReference type="Rhea" id="RHEA:25094"/>
        <dbReference type="ChEBI" id="CHEBI:30616"/>
        <dbReference type="ChEBI" id="CHEBI:57566"/>
        <dbReference type="ChEBI" id="CHEBI:58593"/>
        <dbReference type="ChEBI" id="CHEBI:456216"/>
        <dbReference type="EC" id="2.7.4.25"/>
    </reaction>
</comment>
<proteinExistence type="inferred from homology"/>
<dbReference type="InterPro" id="IPR011994">
    <property type="entry name" value="Cytidylate_kinase_dom"/>
</dbReference>
<name>A0ABS7L8N6_9FIRM</name>
<dbReference type="HAMAP" id="MF_00238">
    <property type="entry name" value="Cytidyl_kinase_type1"/>
    <property type="match status" value="1"/>
</dbReference>
<dbReference type="InterPro" id="IPR003136">
    <property type="entry name" value="Cytidylate_kin"/>
</dbReference>
<comment type="subcellular location">
    <subcellularLocation>
        <location evidence="8">Cytoplasm</location>
    </subcellularLocation>
</comment>
<dbReference type="SUPFAM" id="SSF52540">
    <property type="entry name" value="P-loop containing nucleoside triphosphate hydrolases"/>
    <property type="match status" value="1"/>
</dbReference>
<evidence type="ECO:0000256" key="4">
    <source>
        <dbReference type="ARBA" id="ARBA00022777"/>
    </source>
</evidence>
<evidence type="ECO:0000256" key="8">
    <source>
        <dbReference type="HAMAP-Rule" id="MF_00238"/>
    </source>
</evidence>
<protein>
    <recommendedName>
        <fullName evidence="8">Cytidylate kinase</fullName>
        <shortName evidence="8">CK</shortName>
        <ecNumber evidence="8">2.7.4.25</ecNumber>
    </recommendedName>
    <alternativeName>
        <fullName evidence="8">Cytidine monophosphate kinase</fullName>
        <shortName evidence="8">CMP kinase</shortName>
    </alternativeName>
</protein>
<dbReference type="Gene3D" id="3.40.50.300">
    <property type="entry name" value="P-loop containing nucleotide triphosphate hydrolases"/>
    <property type="match status" value="1"/>
</dbReference>
<dbReference type="PANTHER" id="PTHR21299:SF2">
    <property type="entry name" value="CYTIDYLATE KINASE"/>
    <property type="match status" value="1"/>
</dbReference>
<sequence>MGYQIAIDGPAGAGKSTIAKLVAKKKGFVYVDTGAMYRGLAIHFLKKGIQPDETEKICKACEDAEITIKYQDGRQHIYLNGEDVTKKLREEEVGNMASLTSGIPAVREKLLDLQRDLAEKENVVMDGRDIGTNVLPHANVKIFLTASVDTRAKRRYNELVENGKKCNYEQIAADIEERDRRDMTREVSPLCKAEDALLIDSSDMTIEEVVEAVVGLI</sequence>
<keyword evidence="4 8" id="KW-0418">Kinase</keyword>
<feature type="binding site" evidence="8">
    <location>
        <begin position="9"/>
        <end position="17"/>
    </location>
    <ligand>
        <name>ATP</name>
        <dbReference type="ChEBI" id="CHEBI:30616"/>
    </ligand>
</feature>
<evidence type="ECO:0000313" key="10">
    <source>
        <dbReference type="EMBL" id="MBY0759318.1"/>
    </source>
</evidence>
<dbReference type="RefSeq" id="WP_221919984.1">
    <property type="nucleotide sequence ID" value="NZ_CP173660.1"/>
</dbReference>
<evidence type="ECO:0000256" key="7">
    <source>
        <dbReference type="ARBA" id="ARBA00048478"/>
    </source>
</evidence>
<keyword evidence="3 8" id="KW-0547">Nucleotide-binding</keyword>
<dbReference type="EMBL" id="VIRV01000014">
    <property type="protein sequence ID" value="MBY0759318.1"/>
    <property type="molecule type" value="Genomic_DNA"/>
</dbReference>
<dbReference type="CDD" id="cd02020">
    <property type="entry name" value="CMPK"/>
    <property type="match status" value="1"/>
</dbReference>
<dbReference type="InterPro" id="IPR027417">
    <property type="entry name" value="P-loop_NTPase"/>
</dbReference>
<feature type="domain" description="Cytidylate kinase" evidence="9">
    <location>
        <begin position="5"/>
        <end position="215"/>
    </location>
</feature>
<organism evidence="10 11">
    <name type="scientific">Sellimonas caecigallum</name>
    <dbReference type="NCBI Taxonomy" id="2592333"/>
    <lineage>
        <taxon>Bacteria</taxon>
        <taxon>Bacillati</taxon>
        <taxon>Bacillota</taxon>
        <taxon>Clostridia</taxon>
        <taxon>Lachnospirales</taxon>
        <taxon>Lachnospiraceae</taxon>
        <taxon>Sellimonas</taxon>
    </lineage>
</organism>
<evidence type="ECO:0000256" key="6">
    <source>
        <dbReference type="ARBA" id="ARBA00047615"/>
    </source>
</evidence>
<gene>
    <name evidence="8" type="primary">cmk</name>
    <name evidence="10" type="ORF">FLB61_09520</name>
</gene>
<reference evidence="10 11" key="1">
    <citation type="journal article" date="2020" name="New Microbes New Infect">
        <title>Sellimonas caecigallum sp. nov., description and genome sequence of a new member of the Sellimonas genus isolated from the cecum of feral chicken.</title>
        <authorList>
            <person name="Wongkuna S."/>
            <person name="Ghimire S."/>
            <person name="Antony L."/>
            <person name="Chankhamhaengdecha S."/>
            <person name="Janvilisri T."/>
            <person name="Scaria J."/>
        </authorList>
    </citation>
    <scope>NUCLEOTIDE SEQUENCE [LARGE SCALE GENOMIC DNA]</scope>
    <source>
        <strain evidence="10 11">SW451</strain>
    </source>
</reference>
<accession>A0ABS7L8N6</accession>
<keyword evidence="2 8" id="KW-0808">Transferase</keyword>
<evidence type="ECO:0000259" key="9">
    <source>
        <dbReference type="Pfam" id="PF02224"/>
    </source>
</evidence>
<dbReference type="GO" id="GO:0016301">
    <property type="term" value="F:kinase activity"/>
    <property type="evidence" value="ECO:0007669"/>
    <property type="project" value="UniProtKB-KW"/>
</dbReference>
<dbReference type="Pfam" id="PF02224">
    <property type="entry name" value="Cytidylate_kin"/>
    <property type="match status" value="1"/>
</dbReference>
<comment type="similarity">
    <text evidence="1 8">Belongs to the cytidylate kinase family. Type 1 subfamily.</text>
</comment>
<dbReference type="NCBIfam" id="TIGR00017">
    <property type="entry name" value="cmk"/>
    <property type="match status" value="1"/>
</dbReference>
<keyword evidence="8" id="KW-0963">Cytoplasm</keyword>